<dbReference type="EMBL" id="JANKHO010002113">
    <property type="protein sequence ID" value="KAJ3494610.1"/>
    <property type="molecule type" value="Genomic_DNA"/>
</dbReference>
<sequence>MPPGPAYNWFCVLNSAAEILSHAARHRAAQLTPAAALAANASPRKRKRRRTEEPVEATRPATVHDEGSIAKDATLAPAAPVEHVTVDPILPKLDEAQAPPEEKLLALPRVPPQVYSELGSATELILKTARKPLAVLEMDRTVEVLNQEPVRVEVSF</sequence>
<reference evidence="2" key="1">
    <citation type="submission" date="2022-07" db="EMBL/GenBank/DDBJ databases">
        <title>Genome Sequence of Agrocybe chaxingu.</title>
        <authorList>
            <person name="Buettner E."/>
        </authorList>
    </citation>
    <scope>NUCLEOTIDE SEQUENCE</scope>
    <source>
        <strain evidence="2">MP-N11</strain>
    </source>
</reference>
<protein>
    <submittedName>
        <fullName evidence="2">Uncharacterized protein</fullName>
    </submittedName>
</protein>
<proteinExistence type="predicted"/>
<name>A0A9W8JR50_9AGAR</name>
<dbReference type="AlphaFoldDB" id="A0A9W8JR50"/>
<accession>A0A9W8JR50</accession>
<evidence type="ECO:0000256" key="1">
    <source>
        <dbReference type="SAM" id="MobiDB-lite"/>
    </source>
</evidence>
<evidence type="ECO:0000313" key="3">
    <source>
        <dbReference type="Proteomes" id="UP001148786"/>
    </source>
</evidence>
<keyword evidence="3" id="KW-1185">Reference proteome</keyword>
<organism evidence="2 3">
    <name type="scientific">Agrocybe chaxingu</name>
    <dbReference type="NCBI Taxonomy" id="84603"/>
    <lineage>
        <taxon>Eukaryota</taxon>
        <taxon>Fungi</taxon>
        <taxon>Dikarya</taxon>
        <taxon>Basidiomycota</taxon>
        <taxon>Agaricomycotina</taxon>
        <taxon>Agaricomycetes</taxon>
        <taxon>Agaricomycetidae</taxon>
        <taxon>Agaricales</taxon>
        <taxon>Agaricineae</taxon>
        <taxon>Strophariaceae</taxon>
        <taxon>Agrocybe</taxon>
    </lineage>
</organism>
<gene>
    <name evidence="2" type="ORF">NLJ89_g10775</name>
</gene>
<evidence type="ECO:0000313" key="2">
    <source>
        <dbReference type="EMBL" id="KAJ3494610.1"/>
    </source>
</evidence>
<feature type="region of interest" description="Disordered" evidence="1">
    <location>
        <begin position="35"/>
        <end position="68"/>
    </location>
</feature>
<comment type="caution">
    <text evidence="2">The sequence shown here is derived from an EMBL/GenBank/DDBJ whole genome shotgun (WGS) entry which is preliminary data.</text>
</comment>
<dbReference type="Proteomes" id="UP001148786">
    <property type="component" value="Unassembled WGS sequence"/>
</dbReference>
<dbReference type="OrthoDB" id="3269956at2759"/>